<dbReference type="Gene3D" id="1.10.287.1970">
    <property type="match status" value="1"/>
</dbReference>
<reference evidence="11 12" key="2">
    <citation type="submission" date="2018-11" db="EMBL/GenBank/DDBJ databases">
        <authorList>
            <consortium name="Pathogen Informatics"/>
        </authorList>
    </citation>
    <scope>NUCLEOTIDE SEQUENCE [LARGE SCALE GENOMIC DNA]</scope>
</reference>
<keyword evidence="5" id="KW-0663">Pyridoxal phosphate</keyword>
<dbReference type="InterPro" id="IPR015422">
    <property type="entry name" value="PyrdxlP-dep_Trfase_small"/>
</dbReference>
<dbReference type="GO" id="GO:0030170">
    <property type="term" value="F:pyridoxal phosphate binding"/>
    <property type="evidence" value="ECO:0007669"/>
    <property type="project" value="InterPro"/>
</dbReference>
<dbReference type="InterPro" id="IPR045088">
    <property type="entry name" value="ALAT1/2-like"/>
</dbReference>
<dbReference type="PANTHER" id="PTHR11751">
    <property type="entry name" value="ALANINE AMINOTRANSFERASE"/>
    <property type="match status" value="1"/>
</dbReference>
<keyword evidence="12" id="KW-1185">Reference proteome</keyword>
<dbReference type="GO" id="GO:0042853">
    <property type="term" value="P:L-alanine catabolic process"/>
    <property type="evidence" value="ECO:0007669"/>
    <property type="project" value="UniProtKB-UniPathway"/>
</dbReference>
<dbReference type="EC" id="2.6.1.2" evidence="8"/>
<proteinExistence type="inferred from homology"/>
<dbReference type="OrthoDB" id="1732682at2759"/>
<dbReference type="PANTHER" id="PTHR11751:SF29">
    <property type="entry name" value="ALANINE TRANSAMINASE"/>
    <property type="match status" value="1"/>
</dbReference>
<sequence length="504" mass="56728">MILVLIKKLEVTSARYLSVTTRRSSMAHVLNYNNMNPHIRSMEFAVRGPIVIRGEQLEHELKNGQIKSFSSIVRANIGDAHDMGQKPITWIRQILACASFPEFLKLSYIPHDVKTHVEEILADCGGKSIGAYTKSAGIECIRKHCANYIMERDGIQADYNNIIISNGASEAIRNILKLFANDQSPKQVGVMIPIPQYPLYSASLNEFNLAQIKYYLDEERNWGLSIDELERAINEAKSKYDVKAICVINPGNPTAQVLTRQNIEEIIRFAHKNKLFILADEVYQKNIHDPNSKFFSFKKVMKELGGDYKNYKDISVLIYSVELASFFSVSKGYMGECGIRSGYAELVNVDPKVIEALVKMISARLCANSLGQIALDAAVNPPKQGDPSYEQWLEETTSILSSMKERASLVQEAYSALEGISCSPIQGAMYAMPKIELPIKAIKKAQTLNVQPDFFYGMQMLEETGICTVPGSGFGQREGTYHFRCKIFLLLLLKKCNKYQKKLR</sequence>
<evidence type="ECO:0000256" key="4">
    <source>
        <dbReference type="ARBA" id="ARBA00022679"/>
    </source>
</evidence>
<keyword evidence="3" id="KW-0032">Aminotransferase</keyword>
<evidence type="ECO:0000313" key="11">
    <source>
        <dbReference type="EMBL" id="VDM99164.1"/>
    </source>
</evidence>
<dbReference type="CDD" id="cd00609">
    <property type="entry name" value="AAT_like"/>
    <property type="match status" value="1"/>
</dbReference>
<evidence type="ECO:0000256" key="7">
    <source>
        <dbReference type="ARBA" id="ARBA00025785"/>
    </source>
</evidence>
<evidence type="ECO:0000313" key="12">
    <source>
        <dbReference type="Proteomes" id="UP000276776"/>
    </source>
</evidence>
<dbReference type="Gene3D" id="3.90.1150.10">
    <property type="entry name" value="Aspartate Aminotransferase, domain 1"/>
    <property type="match status" value="1"/>
</dbReference>
<evidence type="ECO:0000256" key="5">
    <source>
        <dbReference type="ARBA" id="ARBA00022898"/>
    </source>
</evidence>
<accession>A0A0N5CRU3</accession>
<evidence type="ECO:0000259" key="10">
    <source>
        <dbReference type="Pfam" id="PF00155"/>
    </source>
</evidence>
<reference evidence="13" key="1">
    <citation type="submission" date="2017-02" db="UniProtKB">
        <authorList>
            <consortium name="WormBaseParasite"/>
        </authorList>
    </citation>
    <scope>IDENTIFICATION</scope>
</reference>
<dbReference type="STRING" id="103827.A0A0N5CRU3"/>
<dbReference type="AlphaFoldDB" id="A0A0N5CRU3"/>
<dbReference type="FunFam" id="3.90.1150.10:FF:000151">
    <property type="entry name" value="Alanine aminotransferase 2"/>
    <property type="match status" value="1"/>
</dbReference>
<comment type="subunit">
    <text evidence="2">Homodimer.</text>
</comment>
<dbReference type="InterPro" id="IPR015424">
    <property type="entry name" value="PyrdxlP-dep_Trfase"/>
</dbReference>
<dbReference type="EMBL" id="UYYF01000822">
    <property type="protein sequence ID" value="VDM99164.1"/>
    <property type="molecule type" value="Genomic_DNA"/>
</dbReference>
<evidence type="ECO:0000256" key="1">
    <source>
        <dbReference type="ARBA" id="ARBA00001933"/>
    </source>
</evidence>
<evidence type="ECO:0000256" key="2">
    <source>
        <dbReference type="ARBA" id="ARBA00011738"/>
    </source>
</evidence>
<comment type="catalytic activity">
    <reaction evidence="9">
        <text>L-alanine + 2-oxoglutarate = pyruvate + L-glutamate</text>
        <dbReference type="Rhea" id="RHEA:19453"/>
        <dbReference type="ChEBI" id="CHEBI:15361"/>
        <dbReference type="ChEBI" id="CHEBI:16810"/>
        <dbReference type="ChEBI" id="CHEBI:29985"/>
        <dbReference type="ChEBI" id="CHEBI:57972"/>
        <dbReference type="EC" id="2.6.1.2"/>
    </reaction>
</comment>
<dbReference type="WBParaSite" id="TCLT_0000294301-mRNA-1">
    <property type="protein sequence ID" value="TCLT_0000294301-mRNA-1"/>
    <property type="gene ID" value="TCLT_0000294301"/>
</dbReference>
<comment type="similarity">
    <text evidence="7">Belongs to the class-I pyridoxal-phosphate-dependent aminotransferase family. Alanine aminotransferase subfamily.</text>
</comment>
<protein>
    <recommendedName>
        <fullName evidence="8">alanine transaminase</fullName>
        <ecNumber evidence="8">2.6.1.2</ecNumber>
    </recommendedName>
</protein>
<organism evidence="13">
    <name type="scientific">Thelazia callipaeda</name>
    <name type="common">Oriental eyeworm</name>
    <name type="synonym">Parasitic nematode</name>
    <dbReference type="NCBI Taxonomy" id="103827"/>
    <lineage>
        <taxon>Eukaryota</taxon>
        <taxon>Metazoa</taxon>
        <taxon>Ecdysozoa</taxon>
        <taxon>Nematoda</taxon>
        <taxon>Chromadorea</taxon>
        <taxon>Rhabditida</taxon>
        <taxon>Spirurina</taxon>
        <taxon>Spiruromorpha</taxon>
        <taxon>Thelazioidea</taxon>
        <taxon>Thelaziidae</taxon>
        <taxon>Thelazia</taxon>
    </lineage>
</organism>
<dbReference type="OMA" id="KSMTHIT"/>
<evidence type="ECO:0000256" key="6">
    <source>
        <dbReference type="ARBA" id="ARBA00025708"/>
    </source>
</evidence>
<dbReference type="InterPro" id="IPR015421">
    <property type="entry name" value="PyrdxlP-dep_Trfase_major"/>
</dbReference>
<evidence type="ECO:0000256" key="3">
    <source>
        <dbReference type="ARBA" id="ARBA00022576"/>
    </source>
</evidence>
<comment type="cofactor">
    <cofactor evidence="1">
        <name>pyridoxal 5'-phosphate</name>
        <dbReference type="ChEBI" id="CHEBI:597326"/>
    </cofactor>
</comment>
<evidence type="ECO:0000313" key="13">
    <source>
        <dbReference type="WBParaSite" id="TCLT_0000294301-mRNA-1"/>
    </source>
</evidence>
<dbReference type="FunFam" id="3.40.640.10:FF:000012">
    <property type="entry name" value="alanine aminotransferase 2"/>
    <property type="match status" value="1"/>
</dbReference>
<keyword evidence="4" id="KW-0808">Transferase</keyword>
<dbReference type="SUPFAM" id="SSF53383">
    <property type="entry name" value="PLP-dependent transferases"/>
    <property type="match status" value="1"/>
</dbReference>
<evidence type="ECO:0000256" key="8">
    <source>
        <dbReference type="ARBA" id="ARBA00026106"/>
    </source>
</evidence>
<dbReference type="UniPathway" id="UPA00528">
    <property type="reaction ID" value="UER00586"/>
</dbReference>
<comment type="pathway">
    <text evidence="6">Amino-acid degradation; L-alanine degradation via transaminase pathway; pyruvate from L-alanine: step 1/1.</text>
</comment>
<dbReference type="Gene3D" id="3.40.640.10">
    <property type="entry name" value="Type I PLP-dependent aspartate aminotransferase-like (Major domain)"/>
    <property type="match status" value="1"/>
</dbReference>
<evidence type="ECO:0000256" key="9">
    <source>
        <dbReference type="ARBA" id="ARBA00047412"/>
    </source>
</evidence>
<dbReference type="Pfam" id="PF00155">
    <property type="entry name" value="Aminotran_1_2"/>
    <property type="match status" value="1"/>
</dbReference>
<dbReference type="Proteomes" id="UP000276776">
    <property type="component" value="Unassembled WGS sequence"/>
</dbReference>
<dbReference type="InterPro" id="IPR004839">
    <property type="entry name" value="Aminotransferase_I/II_large"/>
</dbReference>
<name>A0A0N5CRU3_THECL</name>
<dbReference type="GO" id="GO:0004021">
    <property type="term" value="F:L-alanine:2-oxoglutarate aminotransferase activity"/>
    <property type="evidence" value="ECO:0007669"/>
    <property type="project" value="UniProtKB-EC"/>
</dbReference>
<gene>
    <name evidence="11" type="ORF">TCLT_LOCUS2944</name>
</gene>
<feature type="domain" description="Aminotransferase class I/classII large" evidence="10">
    <location>
        <begin position="126"/>
        <end position="476"/>
    </location>
</feature>